<dbReference type="EMBL" id="CACRTQ010000055">
    <property type="protein sequence ID" value="VYU34927.1"/>
    <property type="molecule type" value="Genomic_DNA"/>
</dbReference>
<proteinExistence type="predicted"/>
<evidence type="ECO:0000313" key="1">
    <source>
        <dbReference type="EMBL" id="VYU34927.1"/>
    </source>
</evidence>
<reference evidence="1" key="1">
    <citation type="submission" date="2019-11" db="EMBL/GenBank/DDBJ databases">
        <authorList>
            <person name="Feng L."/>
        </authorList>
    </citation>
    <scope>NUCLEOTIDE SEQUENCE</scope>
    <source>
        <strain evidence="1">EFaeciumLFYP64</strain>
    </source>
</reference>
<accession>A0A6N3EB81</accession>
<name>A0A6N3EB81_ENTFC</name>
<organism evidence="1">
    <name type="scientific">Enterococcus faecium</name>
    <name type="common">Streptococcus faecium</name>
    <dbReference type="NCBI Taxonomy" id="1352"/>
    <lineage>
        <taxon>Bacteria</taxon>
        <taxon>Bacillati</taxon>
        <taxon>Bacillota</taxon>
        <taxon>Bacilli</taxon>
        <taxon>Lactobacillales</taxon>
        <taxon>Enterococcaceae</taxon>
        <taxon>Enterococcus</taxon>
    </lineage>
</organism>
<gene>
    <name evidence="1" type="ORF">EFLFYP64_01978</name>
</gene>
<dbReference type="RefSeq" id="WP_024635945.1">
    <property type="nucleotide sequence ID" value="NZ_CACRTQ010000055.1"/>
</dbReference>
<protein>
    <submittedName>
        <fullName evidence="1">Uncharacterized protein</fullName>
    </submittedName>
</protein>
<dbReference type="AlphaFoldDB" id="A0A6N3EB81"/>
<sequence length="304" mass="35804">MDFFKTKVGFSKVHRITPANYEKQTKKRRPYVLEREGRDSYYAVCPECDNPIQIIGLYKETRESGRKPYGKHHKGTIPYLAKYSEEDYLECPFSNSKWKKTSGRRSTSSPLANRILLTLEEQFDRIIYILKKQTGLLINKKLAKEMLITYLKNEGWLYKEATLNNLPWIFGQCSPAIPLFGRMIQKNSELHQVIQENCPEVQFVPASFSSDYVQIKNQEGMFVTLYFTFLNHEKCVVEEEIHETMDFLVFRENRLEEDDIIFSKTLPIESVYFSNLALSKKYEDNRNQELLKLAKNMIHLYVSK</sequence>